<organism evidence="6 7">
    <name type="scientific">Carex littledalei</name>
    <dbReference type="NCBI Taxonomy" id="544730"/>
    <lineage>
        <taxon>Eukaryota</taxon>
        <taxon>Viridiplantae</taxon>
        <taxon>Streptophyta</taxon>
        <taxon>Embryophyta</taxon>
        <taxon>Tracheophyta</taxon>
        <taxon>Spermatophyta</taxon>
        <taxon>Magnoliopsida</taxon>
        <taxon>Liliopsida</taxon>
        <taxon>Poales</taxon>
        <taxon>Cyperaceae</taxon>
        <taxon>Cyperoideae</taxon>
        <taxon>Cariceae</taxon>
        <taxon>Carex</taxon>
        <taxon>Carex subgen. Euthyceras</taxon>
    </lineage>
</organism>
<accession>A0A833VS78</accession>
<name>A0A833VS78_9POAL</name>
<dbReference type="InterPro" id="IPR013087">
    <property type="entry name" value="Znf_C2H2_type"/>
</dbReference>
<keyword evidence="3" id="KW-0863">Zinc-finger</keyword>
<keyword evidence="7" id="KW-1185">Reference proteome</keyword>
<evidence type="ECO:0000256" key="1">
    <source>
        <dbReference type="ARBA" id="ARBA00022786"/>
    </source>
</evidence>
<feature type="compositionally biased region" description="Basic and acidic residues" evidence="4">
    <location>
        <begin position="499"/>
        <end position="524"/>
    </location>
</feature>
<gene>
    <name evidence="6" type="ORF">FCM35_KLT15566</name>
</gene>
<protein>
    <recommendedName>
        <fullName evidence="5">C2H2-type domain-containing protein</fullName>
    </recommendedName>
</protein>
<keyword evidence="3" id="KW-0479">Metal-binding</keyword>
<sequence>MEVDRPSPVPEDKCGFNSSPHWINLVKYKQPETSAWIAKEADAYWESLNDSNKQEFLAVSDTNLLNFARDVIQDPWLVDFLPNAITLYKLHGTWETYVCPDLTCSRLFKDVDSLIIHLKRDHFSDICPVAWSPRRHNLAEERQCADALRKMVWKPIVVDAALDLLSTICLDHEHVTMADVCAGSDRLNSLDWLFSEDLERKRLLLELEEGFQVLLAKQEQASFSLISDGFFMTMTAMASEHIFVDHPRRYNLCFLQCILAHSPLSFCMLEERHLPQFVKLVKVMTQLVEQAPLHSVNRELDSAECDFSWRKSVILDAPYVSFQDGSLRYDGGDSILSSLCSAPSIPSIKIVHNKAPVIFSDVQKILYQMRSAGLALDRLQPWCMLGISAPLSVCRRLSEIYFTAYGIFLTVTKTYYVEPTQLQLRLYVCLRCRGLEVDEENPIAQCPMISHQEENVEQKVSSDERKSEYGSDYDTDESYFDISDNSDESGSGENSDCEDGSKSSTKSEPETESKLDPELGDKPWREDPVLCGLDSTLSASATGKTADTGPFFWMAISDILRHCARDPSPVGLESVLEGLRRFRLNKTWKYWLCYSCDKTFIDRESHMVHLEDKHQFGLAHEYWLIPKQAYQDEVEDLRQDEVKSEGGLEDSITLDHMYRYFLVDSTKLFDQIPSANEKKELGQAKRKEYMEIVGGLHSELRHLRCLFRTKCECLVYLEIVNALSLMLFNGGQPLALLVIWLHKLSTMDRRTSTTHQLQFRFLSQLLCQAHDQRYGPLSNYSVQNAFQNMRDDLISKIDWQDEKILEALVRIDDIKRNLSDLCVGDYRTEIVPSVRSFLHAKFRFDDSLRSLGCNNIKELLSSLDQDYIRSNPRYFSAGVRSPGEWPSSIGSKPKIDGNFKYGGWFTLPPGCYKNVGGVIPGNGKPYGSIESVGIYLNYYLCAAVGRKFHFLLEKYSEQNE</sequence>
<evidence type="ECO:0000256" key="4">
    <source>
        <dbReference type="SAM" id="MobiDB-lite"/>
    </source>
</evidence>
<feature type="region of interest" description="Disordered" evidence="4">
    <location>
        <begin position="446"/>
        <end position="524"/>
    </location>
</feature>
<evidence type="ECO:0000256" key="2">
    <source>
        <dbReference type="ARBA" id="ARBA00022801"/>
    </source>
</evidence>
<dbReference type="GO" id="GO:0016787">
    <property type="term" value="F:hydrolase activity"/>
    <property type="evidence" value="ECO:0007669"/>
    <property type="project" value="UniProtKB-KW"/>
</dbReference>
<evidence type="ECO:0000313" key="6">
    <source>
        <dbReference type="EMBL" id="KAF3339795.1"/>
    </source>
</evidence>
<reference evidence="6" key="1">
    <citation type="submission" date="2020-01" db="EMBL/GenBank/DDBJ databases">
        <title>Genome sequence of Kobresia littledalei, the first chromosome-level genome in the family Cyperaceae.</title>
        <authorList>
            <person name="Qu G."/>
        </authorList>
    </citation>
    <scope>NUCLEOTIDE SEQUENCE</scope>
    <source>
        <strain evidence="6">C.B.Clarke</strain>
        <tissue evidence="6">Leaf</tissue>
    </source>
</reference>
<dbReference type="PANTHER" id="PTHR22975:SF19">
    <property type="entry name" value="EXPRESSED PROTEIN"/>
    <property type="match status" value="1"/>
</dbReference>
<feature type="compositionally biased region" description="Acidic residues" evidence="4">
    <location>
        <begin position="471"/>
        <end position="487"/>
    </location>
</feature>
<dbReference type="PROSITE" id="PS00028">
    <property type="entry name" value="ZINC_FINGER_C2H2_1"/>
    <property type="match status" value="2"/>
</dbReference>
<keyword evidence="3" id="KW-0862">Zinc</keyword>
<dbReference type="OrthoDB" id="602812at2759"/>
<dbReference type="GO" id="GO:0008270">
    <property type="term" value="F:zinc ion binding"/>
    <property type="evidence" value="ECO:0007669"/>
    <property type="project" value="UniProtKB-KW"/>
</dbReference>
<dbReference type="PROSITE" id="PS50157">
    <property type="entry name" value="ZINC_FINGER_C2H2_2"/>
    <property type="match status" value="1"/>
</dbReference>
<evidence type="ECO:0000256" key="3">
    <source>
        <dbReference type="PROSITE-ProRule" id="PRU00042"/>
    </source>
</evidence>
<dbReference type="PANTHER" id="PTHR22975">
    <property type="entry name" value="UBIQUITIN SPECIFIC PROTEINASE"/>
    <property type="match status" value="1"/>
</dbReference>
<dbReference type="Proteomes" id="UP000623129">
    <property type="component" value="Unassembled WGS sequence"/>
</dbReference>
<proteinExistence type="predicted"/>
<evidence type="ECO:0000313" key="7">
    <source>
        <dbReference type="Proteomes" id="UP000623129"/>
    </source>
</evidence>
<dbReference type="Pfam" id="PF04780">
    <property type="entry name" value="DUF629"/>
    <property type="match status" value="2"/>
</dbReference>
<dbReference type="AlphaFoldDB" id="A0A833VS78"/>
<dbReference type="InterPro" id="IPR006865">
    <property type="entry name" value="DUF629"/>
</dbReference>
<keyword evidence="1" id="KW-0833">Ubl conjugation pathway</keyword>
<comment type="caution">
    <text evidence="6">The sequence shown here is derived from an EMBL/GenBank/DDBJ whole genome shotgun (WGS) entry which is preliminary data.</text>
</comment>
<dbReference type="InterPro" id="IPR052398">
    <property type="entry name" value="Ubiquitin_hydrolase_53/54"/>
</dbReference>
<keyword evidence="2" id="KW-0378">Hydrolase</keyword>
<feature type="domain" description="C2H2-type" evidence="5">
    <location>
        <begin position="97"/>
        <end position="122"/>
    </location>
</feature>
<dbReference type="EMBL" id="SWLB01000003">
    <property type="protein sequence ID" value="KAF3339795.1"/>
    <property type="molecule type" value="Genomic_DNA"/>
</dbReference>
<feature type="compositionally biased region" description="Basic and acidic residues" evidence="4">
    <location>
        <begin position="451"/>
        <end position="469"/>
    </location>
</feature>
<evidence type="ECO:0000259" key="5">
    <source>
        <dbReference type="PROSITE" id="PS50157"/>
    </source>
</evidence>
<dbReference type="SMART" id="SM00355">
    <property type="entry name" value="ZnF_C2H2"/>
    <property type="match status" value="2"/>
</dbReference>